<comment type="caution">
    <text evidence="12">The sequence shown here is derived from an EMBL/GenBank/DDBJ whole genome shotgun (WGS) entry which is preliminary data.</text>
</comment>
<dbReference type="NCBIfam" id="NF007756">
    <property type="entry name" value="PRK10437.1"/>
    <property type="match status" value="1"/>
</dbReference>
<dbReference type="EC" id="4.2.1.1" evidence="2 10"/>
<evidence type="ECO:0000256" key="3">
    <source>
        <dbReference type="ARBA" id="ARBA00014628"/>
    </source>
</evidence>
<dbReference type="InterPro" id="IPR001765">
    <property type="entry name" value="Carbonic_anhydrase"/>
</dbReference>
<accession>A0A1Y1YE52</accession>
<evidence type="ECO:0000256" key="11">
    <source>
        <dbReference type="SAM" id="MobiDB-lite"/>
    </source>
</evidence>
<evidence type="ECO:0000256" key="1">
    <source>
        <dbReference type="ARBA" id="ARBA00006217"/>
    </source>
</evidence>
<dbReference type="InterPro" id="IPR015892">
    <property type="entry name" value="Carbonic_anhydrase_CS"/>
</dbReference>
<dbReference type="OrthoDB" id="10248475at2759"/>
<dbReference type="GO" id="GO:0015976">
    <property type="term" value="P:carbon utilization"/>
    <property type="evidence" value="ECO:0007669"/>
    <property type="project" value="InterPro"/>
</dbReference>
<proteinExistence type="inferred from homology"/>
<feature type="region of interest" description="Disordered" evidence="11">
    <location>
        <begin position="1"/>
        <end position="23"/>
    </location>
</feature>
<comment type="cofactor">
    <cofactor evidence="9">
        <name>Zn(2+)</name>
        <dbReference type="ChEBI" id="CHEBI:29105"/>
    </cofactor>
    <text evidence="9">Binds 1 zinc ion per subunit.</text>
</comment>
<gene>
    <name evidence="12" type="ORF">K493DRAFT_324472</name>
</gene>
<evidence type="ECO:0000256" key="6">
    <source>
        <dbReference type="ARBA" id="ARBA00023239"/>
    </source>
</evidence>
<dbReference type="SMART" id="SM00947">
    <property type="entry name" value="Pro_CA"/>
    <property type="match status" value="1"/>
</dbReference>
<evidence type="ECO:0000256" key="10">
    <source>
        <dbReference type="RuleBase" id="RU003956"/>
    </source>
</evidence>
<keyword evidence="13" id="KW-1185">Reference proteome</keyword>
<evidence type="ECO:0000256" key="4">
    <source>
        <dbReference type="ARBA" id="ARBA00022723"/>
    </source>
</evidence>
<dbReference type="InterPro" id="IPR036874">
    <property type="entry name" value="Carbonic_anhydrase_sf"/>
</dbReference>
<dbReference type="Pfam" id="PF00484">
    <property type="entry name" value="Pro_CA"/>
    <property type="match status" value="1"/>
</dbReference>
<feature type="binding site" evidence="9">
    <location>
        <position position="119"/>
    </location>
    <ligand>
        <name>Zn(2+)</name>
        <dbReference type="ChEBI" id="CHEBI:29105"/>
    </ligand>
</feature>
<dbReference type="PROSITE" id="PS00704">
    <property type="entry name" value="PROK_CO2_ANHYDRASE_1"/>
    <property type="match status" value="1"/>
</dbReference>
<comment type="catalytic activity">
    <reaction evidence="8 10">
        <text>hydrogencarbonate + H(+) = CO2 + H2O</text>
        <dbReference type="Rhea" id="RHEA:10748"/>
        <dbReference type="ChEBI" id="CHEBI:15377"/>
        <dbReference type="ChEBI" id="CHEBI:15378"/>
        <dbReference type="ChEBI" id="CHEBI:16526"/>
        <dbReference type="ChEBI" id="CHEBI:17544"/>
        <dbReference type="EC" id="4.2.1.1"/>
    </reaction>
</comment>
<dbReference type="Gene3D" id="3.40.1050.10">
    <property type="entry name" value="Carbonic anhydrase"/>
    <property type="match status" value="1"/>
</dbReference>
<dbReference type="CDD" id="cd00883">
    <property type="entry name" value="beta_CA_cladeA"/>
    <property type="match status" value="1"/>
</dbReference>
<comment type="similarity">
    <text evidence="1 10">Belongs to the beta-class carbonic anhydrase family.</text>
</comment>
<dbReference type="GO" id="GO:0008270">
    <property type="term" value="F:zinc ion binding"/>
    <property type="evidence" value="ECO:0007669"/>
    <property type="project" value="UniProtKB-UniRule"/>
</dbReference>
<evidence type="ECO:0000313" key="13">
    <source>
        <dbReference type="Proteomes" id="UP000193498"/>
    </source>
</evidence>
<dbReference type="SUPFAM" id="SSF53056">
    <property type="entry name" value="beta-carbonic anhydrase, cab"/>
    <property type="match status" value="1"/>
</dbReference>
<dbReference type="Proteomes" id="UP000193498">
    <property type="component" value="Unassembled WGS sequence"/>
</dbReference>
<dbReference type="PROSITE" id="PS00705">
    <property type="entry name" value="PROK_CO2_ANHYDRASE_2"/>
    <property type="match status" value="1"/>
</dbReference>
<keyword evidence="4 9" id="KW-0479">Metal-binding</keyword>
<dbReference type="AlphaFoldDB" id="A0A1Y1YE52"/>
<feature type="binding site" evidence="9">
    <location>
        <position position="65"/>
    </location>
    <ligand>
        <name>Zn(2+)</name>
        <dbReference type="ChEBI" id="CHEBI:29105"/>
    </ligand>
</feature>
<dbReference type="STRING" id="1314790.A0A1Y1YE52"/>
<evidence type="ECO:0000256" key="8">
    <source>
        <dbReference type="ARBA" id="ARBA00048348"/>
    </source>
</evidence>
<organism evidence="12 13">
    <name type="scientific">Basidiobolus meristosporus CBS 931.73</name>
    <dbReference type="NCBI Taxonomy" id="1314790"/>
    <lineage>
        <taxon>Eukaryota</taxon>
        <taxon>Fungi</taxon>
        <taxon>Fungi incertae sedis</taxon>
        <taxon>Zoopagomycota</taxon>
        <taxon>Entomophthoromycotina</taxon>
        <taxon>Basidiobolomycetes</taxon>
        <taxon>Basidiobolales</taxon>
        <taxon>Basidiobolaceae</taxon>
        <taxon>Basidiobolus</taxon>
    </lineage>
</organism>
<sequence>MCYSTPRKAGSGQDPHGYSAEKSPLSGLLKRNASWSENVHHSDPTFFTRSAEKQTPNILWLGCSDSRVTAEQIVGAGPGELFVHRNIANLCVHTDLNCLSVIQYAVDVLKVEHIIVCGHYGCGGIAAAIQPEPLGLIDHWLVNIKDVYAANKEKFENIHDQKEKENLLSELNVGETVRSICHTAIVQRAWKRGQKLSVHGWMYGLDDGLISELGCWNQSMSMKMPNV</sequence>
<dbReference type="InParanoid" id="A0A1Y1YE52"/>
<protein>
    <recommendedName>
        <fullName evidence="3 10">Carbonic anhydrase</fullName>
        <ecNumber evidence="2 10">4.2.1.1</ecNumber>
    </recommendedName>
    <alternativeName>
        <fullName evidence="7 10">Carbonate dehydratase</fullName>
    </alternativeName>
</protein>
<evidence type="ECO:0000256" key="2">
    <source>
        <dbReference type="ARBA" id="ARBA00012925"/>
    </source>
</evidence>
<evidence type="ECO:0000256" key="9">
    <source>
        <dbReference type="PIRSR" id="PIRSR601765-1"/>
    </source>
</evidence>
<dbReference type="GO" id="GO:0004089">
    <property type="term" value="F:carbonate dehydratase activity"/>
    <property type="evidence" value="ECO:0007669"/>
    <property type="project" value="UniProtKB-UniRule"/>
</dbReference>
<dbReference type="FunFam" id="3.40.1050.10:FF:000001">
    <property type="entry name" value="Carbonic anhydrase"/>
    <property type="match status" value="1"/>
</dbReference>
<dbReference type="FunCoup" id="A0A1Y1YE52">
    <property type="interactions" value="518"/>
</dbReference>
<feature type="binding site" evidence="9">
    <location>
        <position position="122"/>
    </location>
    <ligand>
        <name>Zn(2+)</name>
        <dbReference type="ChEBI" id="CHEBI:29105"/>
    </ligand>
</feature>
<dbReference type="EMBL" id="MCFE01000157">
    <property type="protein sequence ID" value="ORX96331.1"/>
    <property type="molecule type" value="Genomic_DNA"/>
</dbReference>
<evidence type="ECO:0000256" key="7">
    <source>
        <dbReference type="ARBA" id="ARBA00031969"/>
    </source>
</evidence>
<evidence type="ECO:0000256" key="5">
    <source>
        <dbReference type="ARBA" id="ARBA00022833"/>
    </source>
</evidence>
<dbReference type="PANTHER" id="PTHR11002:SF76">
    <property type="entry name" value="CARBONIC ANHYDRASE"/>
    <property type="match status" value="1"/>
</dbReference>
<feature type="binding site" evidence="9">
    <location>
        <position position="63"/>
    </location>
    <ligand>
        <name>Zn(2+)</name>
        <dbReference type="ChEBI" id="CHEBI:29105"/>
    </ligand>
</feature>
<comment type="function">
    <text evidence="10">Reversible hydration of carbon dioxide.</text>
</comment>
<keyword evidence="5 9" id="KW-0862">Zinc</keyword>
<name>A0A1Y1YE52_9FUNG</name>
<keyword evidence="6 10" id="KW-0456">Lyase</keyword>
<dbReference type="PANTHER" id="PTHR11002">
    <property type="entry name" value="CARBONIC ANHYDRASE"/>
    <property type="match status" value="1"/>
</dbReference>
<evidence type="ECO:0000313" key="12">
    <source>
        <dbReference type="EMBL" id="ORX96331.1"/>
    </source>
</evidence>
<reference evidence="12 13" key="1">
    <citation type="submission" date="2016-07" db="EMBL/GenBank/DDBJ databases">
        <title>Pervasive Adenine N6-methylation of Active Genes in Fungi.</title>
        <authorList>
            <consortium name="DOE Joint Genome Institute"/>
            <person name="Mondo S.J."/>
            <person name="Dannebaum R.O."/>
            <person name="Kuo R.C."/>
            <person name="Labutti K."/>
            <person name="Haridas S."/>
            <person name="Kuo A."/>
            <person name="Salamov A."/>
            <person name="Ahrendt S.R."/>
            <person name="Lipzen A."/>
            <person name="Sullivan W."/>
            <person name="Andreopoulos W.B."/>
            <person name="Clum A."/>
            <person name="Lindquist E."/>
            <person name="Daum C."/>
            <person name="Ramamoorthy G.K."/>
            <person name="Gryganskyi A."/>
            <person name="Culley D."/>
            <person name="Magnuson J.K."/>
            <person name="James T.Y."/>
            <person name="O'Malley M.A."/>
            <person name="Stajich J.E."/>
            <person name="Spatafora J.W."/>
            <person name="Visel A."/>
            <person name="Grigoriev I.V."/>
        </authorList>
    </citation>
    <scope>NUCLEOTIDE SEQUENCE [LARGE SCALE GENOMIC DNA]</scope>
    <source>
        <strain evidence="12 13">CBS 931.73</strain>
    </source>
</reference>